<organism evidence="1 2">
    <name type="scientific">Laspinema olomoucense D3b</name>
    <dbReference type="NCBI Taxonomy" id="2953688"/>
    <lineage>
        <taxon>Bacteria</taxon>
        <taxon>Bacillati</taxon>
        <taxon>Cyanobacteriota</taxon>
        <taxon>Cyanophyceae</taxon>
        <taxon>Oscillatoriophycideae</taxon>
        <taxon>Oscillatoriales</taxon>
        <taxon>Laspinemataceae</taxon>
        <taxon>Laspinema</taxon>
        <taxon>Laspinema olomoucense</taxon>
    </lineage>
</organism>
<dbReference type="Proteomes" id="UP001525961">
    <property type="component" value="Unassembled WGS sequence"/>
</dbReference>
<accession>A0ABT2N7Q3</accession>
<evidence type="ECO:0000313" key="1">
    <source>
        <dbReference type="EMBL" id="MCT7978733.1"/>
    </source>
</evidence>
<evidence type="ECO:0000313" key="2">
    <source>
        <dbReference type="Proteomes" id="UP001525961"/>
    </source>
</evidence>
<keyword evidence="2" id="KW-1185">Reference proteome</keyword>
<dbReference type="EMBL" id="JAMXFA010000016">
    <property type="protein sequence ID" value="MCT7978733.1"/>
    <property type="molecule type" value="Genomic_DNA"/>
</dbReference>
<name>A0ABT2N7Q3_9CYAN</name>
<reference evidence="1 2" key="1">
    <citation type="journal article" date="2022" name="Front. Microbiol.">
        <title>High genomic differentiation and limited gene flow indicate recent cryptic speciation within the genus Laspinema (cyanobacteria).</title>
        <authorList>
            <person name="Stanojkovic A."/>
            <person name="Skoupy S."/>
            <person name="Skaloud P."/>
            <person name="Dvorak P."/>
        </authorList>
    </citation>
    <scope>NUCLEOTIDE SEQUENCE [LARGE SCALE GENOMIC DNA]</scope>
    <source>
        <strain evidence="1 2">D3b</strain>
    </source>
</reference>
<protein>
    <submittedName>
        <fullName evidence="1">Uncharacterized protein</fullName>
    </submittedName>
</protein>
<dbReference type="RefSeq" id="WP_261235744.1">
    <property type="nucleotide sequence ID" value="NZ_JAMXFA010000016.1"/>
</dbReference>
<proteinExistence type="predicted"/>
<sequence>MLINRLIGSIKSAINRKNLCQIVVQRSLGYPVWYPSKIGGAAVGFPQGKLEKFSWRCVI</sequence>
<gene>
    <name evidence="1" type="ORF">NG792_13545</name>
</gene>
<comment type="caution">
    <text evidence="1">The sequence shown here is derived from an EMBL/GenBank/DDBJ whole genome shotgun (WGS) entry which is preliminary data.</text>
</comment>